<protein>
    <submittedName>
        <fullName evidence="2">Alpha/beta hydrolase</fullName>
    </submittedName>
</protein>
<evidence type="ECO:0000313" key="3">
    <source>
        <dbReference type="Proteomes" id="UP000250299"/>
    </source>
</evidence>
<dbReference type="Gene3D" id="3.40.50.1820">
    <property type="entry name" value="alpha/beta hydrolase"/>
    <property type="match status" value="1"/>
</dbReference>
<dbReference type="GO" id="GO:0016787">
    <property type="term" value="F:hydrolase activity"/>
    <property type="evidence" value="ECO:0007669"/>
    <property type="project" value="UniProtKB-KW"/>
</dbReference>
<dbReference type="OrthoDB" id="5380819at2"/>
<organism evidence="2 3">
    <name type="scientific">Pseudomonas putida</name>
    <name type="common">Arthrobacter siderocapsulatus</name>
    <dbReference type="NCBI Taxonomy" id="303"/>
    <lineage>
        <taxon>Bacteria</taxon>
        <taxon>Pseudomonadati</taxon>
        <taxon>Pseudomonadota</taxon>
        <taxon>Gammaproteobacteria</taxon>
        <taxon>Pseudomonadales</taxon>
        <taxon>Pseudomonadaceae</taxon>
        <taxon>Pseudomonas</taxon>
    </lineage>
</organism>
<feature type="domain" description="AB hydrolase-1" evidence="1">
    <location>
        <begin position="27"/>
        <end position="260"/>
    </location>
</feature>
<keyword evidence="2" id="KW-0378">Hydrolase</keyword>
<dbReference type="PANTHER" id="PTHR43194">
    <property type="entry name" value="HYDROLASE ALPHA/BETA FOLD FAMILY"/>
    <property type="match status" value="1"/>
</dbReference>
<dbReference type="InterPro" id="IPR050228">
    <property type="entry name" value="Carboxylesterase_BioH"/>
</dbReference>
<dbReference type="PRINTS" id="PR00111">
    <property type="entry name" value="ABHYDROLASE"/>
</dbReference>
<sequence>MQPTPVWFTGGAGNRLAADVSGPEDGPPILLLHGGGQTRHSWSRAHRTLASAGYRVISLDARGHGQSDWIENGDYGPQSQVEDLLSVIDTLGAAPALVGASMGGVNSLLACASDPRLASCLILVDVTPRLELEGIEHIFQFMTGNADGFGSLAEAAQVVSAYNPHRKQTSDTRGLEKNLRLRDDGRWYWHWDPRFMAGDHRQKVARIAQRMQDAAGKINIPTLLVRGQQSDVVSPQGAQELQAMIPHMTFVDVEGAGHMVAGDKNDLFNAAIIEFLQRHYPAH</sequence>
<gene>
    <name evidence="2" type="ORF">DKY63_09300</name>
</gene>
<name>A0A2Z4RU26_PSEPU</name>
<dbReference type="InterPro" id="IPR000639">
    <property type="entry name" value="Epox_hydrolase-like"/>
</dbReference>
<dbReference type="PRINTS" id="PR00412">
    <property type="entry name" value="EPOXHYDRLASE"/>
</dbReference>
<dbReference type="RefSeq" id="WP_096515424.1">
    <property type="nucleotide sequence ID" value="NZ_CP029693.1"/>
</dbReference>
<dbReference type="InterPro" id="IPR029058">
    <property type="entry name" value="AB_hydrolase_fold"/>
</dbReference>
<reference evidence="2 3" key="1">
    <citation type="submission" date="2018-05" db="EMBL/GenBank/DDBJ databases">
        <title>Whole genome sequence of Pseudomonas putida JBC17.</title>
        <authorList>
            <person name="Lee Y.H."/>
            <person name="David K."/>
        </authorList>
    </citation>
    <scope>NUCLEOTIDE SEQUENCE [LARGE SCALE GENOMIC DNA]</scope>
    <source>
        <strain evidence="2 3">JBC17</strain>
    </source>
</reference>
<dbReference type="Pfam" id="PF00561">
    <property type="entry name" value="Abhydrolase_1"/>
    <property type="match status" value="1"/>
</dbReference>
<dbReference type="SUPFAM" id="SSF53474">
    <property type="entry name" value="alpha/beta-Hydrolases"/>
    <property type="match status" value="1"/>
</dbReference>
<accession>A0A2Z4RU26</accession>
<proteinExistence type="predicted"/>
<dbReference type="AlphaFoldDB" id="A0A2Z4RU26"/>
<dbReference type="InterPro" id="IPR000073">
    <property type="entry name" value="AB_hydrolase_1"/>
</dbReference>
<evidence type="ECO:0000259" key="1">
    <source>
        <dbReference type="Pfam" id="PF00561"/>
    </source>
</evidence>
<dbReference type="Proteomes" id="UP000250299">
    <property type="component" value="Chromosome"/>
</dbReference>
<evidence type="ECO:0000313" key="2">
    <source>
        <dbReference type="EMBL" id="AWY44377.1"/>
    </source>
</evidence>
<dbReference type="PANTHER" id="PTHR43194:SF2">
    <property type="entry name" value="PEROXISOMAL MEMBRANE PROTEIN LPX1"/>
    <property type="match status" value="1"/>
</dbReference>
<dbReference type="EMBL" id="CP029693">
    <property type="protein sequence ID" value="AWY44377.1"/>
    <property type="molecule type" value="Genomic_DNA"/>
</dbReference>